<feature type="region of interest" description="Disordered" evidence="6">
    <location>
        <begin position="299"/>
        <end position="335"/>
    </location>
</feature>
<feature type="domain" description="MI" evidence="7">
    <location>
        <begin position="339"/>
        <end position="454"/>
    </location>
</feature>
<dbReference type="Proteomes" id="UP000515908">
    <property type="component" value="Chromosome 01"/>
</dbReference>
<dbReference type="PANTHER" id="PTHR18034">
    <property type="entry name" value="CELL CYCLE CONTROL PROTEIN CWF22-RELATED"/>
    <property type="match status" value="1"/>
</dbReference>
<dbReference type="EMBL" id="LR877145">
    <property type="protein sequence ID" value="CAD2213101.1"/>
    <property type="molecule type" value="Genomic_DNA"/>
</dbReference>
<evidence type="ECO:0000256" key="4">
    <source>
        <dbReference type="ARBA" id="ARBA00023187"/>
    </source>
</evidence>
<keyword evidence="5" id="KW-0539">Nucleus</keyword>
<accession>A0A7G2C1L0</accession>
<dbReference type="SUPFAM" id="SSF48371">
    <property type="entry name" value="ARM repeat"/>
    <property type="match status" value="1"/>
</dbReference>
<dbReference type="AlphaFoldDB" id="A0A7G2C1L0"/>
<evidence type="ECO:0000256" key="6">
    <source>
        <dbReference type="SAM" id="MobiDB-lite"/>
    </source>
</evidence>
<dbReference type="Pfam" id="PF02854">
    <property type="entry name" value="MIF4G"/>
    <property type="match status" value="1"/>
</dbReference>
<keyword evidence="9" id="KW-1185">Reference proteome</keyword>
<dbReference type="SMART" id="SM00543">
    <property type="entry name" value="MIF4G"/>
    <property type="match status" value="1"/>
</dbReference>
<reference evidence="8 9" key="1">
    <citation type="submission" date="2020-08" db="EMBL/GenBank/DDBJ databases">
        <authorList>
            <person name="Newling K."/>
            <person name="Davey J."/>
            <person name="Forrester S."/>
        </authorList>
    </citation>
    <scope>NUCLEOTIDE SEQUENCE [LARGE SCALE GENOMIC DNA]</scope>
    <source>
        <strain evidence="9">Crithidia deanei Carvalho (ATCC PRA-265)</strain>
    </source>
</reference>
<dbReference type="InterPro" id="IPR003891">
    <property type="entry name" value="Initiation_fac_eIF4g_MI"/>
</dbReference>
<dbReference type="Pfam" id="PF02847">
    <property type="entry name" value="MA3"/>
    <property type="match status" value="1"/>
</dbReference>
<protein>
    <submittedName>
        <fullName evidence="8">MIF4G domain/MA3 domain containing protein, putative</fullName>
    </submittedName>
</protein>
<evidence type="ECO:0000256" key="1">
    <source>
        <dbReference type="ARBA" id="ARBA00004123"/>
    </source>
</evidence>
<dbReference type="Gene3D" id="1.25.40.180">
    <property type="match status" value="1"/>
</dbReference>
<dbReference type="GO" id="GO:0071013">
    <property type="term" value="C:catalytic step 2 spliceosome"/>
    <property type="evidence" value="ECO:0007669"/>
    <property type="project" value="TreeGrafter"/>
</dbReference>
<dbReference type="PANTHER" id="PTHR18034:SF3">
    <property type="entry name" value="PRE-MRNA-SPLICING FACTOR CWC22 HOMOLOG"/>
    <property type="match status" value="1"/>
</dbReference>
<dbReference type="SMART" id="SM00544">
    <property type="entry name" value="MA3"/>
    <property type="match status" value="1"/>
</dbReference>
<dbReference type="GO" id="GO:0003723">
    <property type="term" value="F:RNA binding"/>
    <property type="evidence" value="ECO:0007669"/>
    <property type="project" value="InterPro"/>
</dbReference>
<dbReference type="VEuPathDB" id="TriTrypDB:ADEAN_000053700"/>
<comment type="similarity">
    <text evidence="2">Belongs to the CWC22 family.</text>
</comment>
<name>A0A7G2C1L0_9TRYP</name>
<dbReference type="OrthoDB" id="1924287at2759"/>
<dbReference type="PROSITE" id="PS51366">
    <property type="entry name" value="MI"/>
    <property type="match status" value="1"/>
</dbReference>
<dbReference type="InterPro" id="IPR016024">
    <property type="entry name" value="ARM-type_fold"/>
</dbReference>
<comment type="subcellular location">
    <subcellularLocation>
        <location evidence="1">Nucleus</location>
    </subcellularLocation>
</comment>
<sequence>MSRYVPPSLRKNEEEVDLSDTSSVAYQQASWKALSRSINGIMNRLTVGTLESSCTELFRENIVRGRGLLARSLMNVQQSSPDLTPVVCALVSRINKQLPDIVFLLCKRLVDSWGRAYRRRDWLYLENTSRFLGELYVFQVIEVDVIYQLLLKLLLNEKRTDEDVDQAVKLFRYTFRAMTQRDRATFYQAILTPFRSMLAGDDGSPELSTRSEALIENCLTEVKNWEKVKNDQPVIKEQLVLFDLDEQTHHELDMDEQYNTEEGLNKFVADPNFEEHEEKYEEIRKTILGEDWEEQLLEEAAAAEASAEEEEENNNNEAPEQQQQTGAEKHTTIDENERKVRKEVYLAMRSSLRADEAVHKILKQMRPQTERTVCYMVIEGCCEEKTYRKIYAMIAERLCKSNARFQAFFVDQFHSRYNGSEELTIQQIEYTARIYSHLLRTDSLYWSRVLCAFDILHNNESQRLFIQYFFGSLIEEMGATNTLERFRKDVDLRSQMGKLFPIQADTPSVERAVNLFVAMNVGDLAAPLRAELDRRKEDRKRGRDD</sequence>
<proteinExistence type="inferred from homology"/>
<gene>
    <name evidence="8" type="ORF">ADEAN_000053700</name>
</gene>
<feature type="compositionally biased region" description="Low complexity" evidence="6">
    <location>
        <begin position="315"/>
        <end position="324"/>
    </location>
</feature>
<keyword evidence="3" id="KW-0507">mRNA processing</keyword>
<evidence type="ECO:0000313" key="9">
    <source>
        <dbReference type="Proteomes" id="UP000515908"/>
    </source>
</evidence>
<dbReference type="InterPro" id="IPR050781">
    <property type="entry name" value="CWC22_splicing_factor"/>
</dbReference>
<evidence type="ECO:0000256" key="5">
    <source>
        <dbReference type="ARBA" id="ARBA00023242"/>
    </source>
</evidence>
<evidence type="ECO:0000256" key="3">
    <source>
        <dbReference type="ARBA" id="ARBA00022664"/>
    </source>
</evidence>
<organism evidence="8 9">
    <name type="scientific">Angomonas deanei</name>
    <dbReference type="NCBI Taxonomy" id="59799"/>
    <lineage>
        <taxon>Eukaryota</taxon>
        <taxon>Discoba</taxon>
        <taxon>Euglenozoa</taxon>
        <taxon>Kinetoplastea</taxon>
        <taxon>Metakinetoplastina</taxon>
        <taxon>Trypanosomatida</taxon>
        <taxon>Trypanosomatidae</taxon>
        <taxon>Strigomonadinae</taxon>
        <taxon>Angomonas</taxon>
    </lineage>
</organism>
<keyword evidence="4" id="KW-0508">mRNA splicing</keyword>
<dbReference type="InterPro" id="IPR003890">
    <property type="entry name" value="MIF4G-like_typ-3"/>
</dbReference>
<evidence type="ECO:0000256" key="2">
    <source>
        <dbReference type="ARBA" id="ARBA00006856"/>
    </source>
</evidence>
<evidence type="ECO:0000313" key="8">
    <source>
        <dbReference type="EMBL" id="CAD2213101.1"/>
    </source>
</evidence>
<dbReference type="GO" id="GO:0000398">
    <property type="term" value="P:mRNA splicing, via spliceosome"/>
    <property type="evidence" value="ECO:0007669"/>
    <property type="project" value="TreeGrafter"/>
</dbReference>
<evidence type="ECO:0000259" key="7">
    <source>
        <dbReference type="PROSITE" id="PS51366"/>
    </source>
</evidence>